<comment type="pathway">
    <text evidence="1">Lipid metabolism.</text>
</comment>
<feature type="domain" description="Phospholipid/glycerol acyltransferase" evidence="4">
    <location>
        <begin position="42"/>
        <end position="157"/>
    </location>
</feature>
<evidence type="ECO:0000256" key="3">
    <source>
        <dbReference type="ARBA" id="ARBA00023315"/>
    </source>
</evidence>
<proteinExistence type="predicted"/>
<dbReference type="PANTHER" id="PTHR10434">
    <property type="entry name" value="1-ACYL-SN-GLYCEROL-3-PHOSPHATE ACYLTRANSFERASE"/>
    <property type="match status" value="1"/>
</dbReference>
<dbReference type="Proteomes" id="UP000057609">
    <property type="component" value="Chromosome"/>
</dbReference>
<dbReference type="STRING" id="345632.GPICK_05355"/>
<dbReference type="RefSeq" id="WP_039741128.1">
    <property type="nucleotide sequence ID" value="NZ_CP009788.1"/>
</dbReference>
<dbReference type="PANTHER" id="PTHR10434:SF11">
    <property type="entry name" value="1-ACYL-SN-GLYCEROL-3-PHOSPHATE ACYLTRANSFERASE"/>
    <property type="match status" value="1"/>
</dbReference>
<evidence type="ECO:0000313" key="5">
    <source>
        <dbReference type="EMBL" id="AJE02868.1"/>
    </source>
</evidence>
<keyword evidence="2 5" id="KW-0808">Transferase</keyword>
<dbReference type="GO" id="GO:0003841">
    <property type="term" value="F:1-acylglycerol-3-phosphate O-acyltransferase activity"/>
    <property type="evidence" value="ECO:0007669"/>
    <property type="project" value="TreeGrafter"/>
</dbReference>
<dbReference type="SMART" id="SM00563">
    <property type="entry name" value="PlsC"/>
    <property type="match status" value="1"/>
</dbReference>
<reference evidence="5 6" key="1">
    <citation type="journal article" date="2015" name="Genome Announc.">
        <title>Complete Genome of Geobacter pickeringii G13T, a Metal-Reducing Isolate from Sedimentary Kaolin Deposits.</title>
        <authorList>
            <person name="Badalamenti J.P."/>
            <person name="Bond D.R."/>
        </authorList>
    </citation>
    <scope>NUCLEOTIDE SEQUENCE [LARGE SCALE GENOMIC DNA]</scope>
    <source>
        <strain evidence="5 6">G13</strain>
    </source>
</reference>
<dbReference type="OrthoDB" id="9799237at2"/>
<dbReference type="EMBL" id="CP009788">
    <property type="protein sequence ID" value="AJE02868.1"/>
    <property type="molecule type" value="Genomic_DNA"/>
</dbReference>
<sequence>MNASFFRRIWVTFSAHVVGFYASTINGFRIKGIENVPREGGVLIASNHISAYETIFLPWAILRSYPMQMLWAPAKEELFRKRFQGWLYSSWGAFPVKRGRDVRAGKVINELLEHEKVMLFPEGTRHKDGVLGPGNRGVGKIIYDTRPVVIPTALVGLNRWKFPGVGQDAAVCFGAPLDFFDLYEREDCKETHQLIVERVMTAIADLLKTEGAYVSKG</sequence>
<dbReference type="GO" id="GO:0006654">
    <property type="term" value="P:phosphatidic acid biosynthetic process"/>
    <property type="evidence" value="ECO:0007669"/>
    <property type="project" value="TreeGrafter"/>
</dbReference>
<keyword evidence="6" id="KW-1185">Reference proteome</keyword>
<keyword evidence="3 5" id="KW-0012">Acyltransferase</keyword>
<dbReference type="Pfam" id="PF01553">
    <property type="entry name" value="Acyltransferase"/>
    <property type="match status" value="1"/>
</dbReference>
<dbReference type="KEGG" id="gpi:GPICK_05355"/>
<dbReference type="HOGENOM" id="CLU_027938_4_5_7"/>
<dbReference type="CDD" id="cd07989">
    <property type="entry name" value="LPLAT_AGPAT-like"/>
    <property type="match status" value="1"/>
</dbReference>
<dbReference type="AlphaFoldDB" id="A0A0B5B892"/>
<evidence type="ECO:0000259" key="4">
    <source>
        <dbReference type="SMART" id="SM00563"/>
    </source>
</evidence>
<organism evidence="5 6">
    <name type="scientific">Geobacter pickeringii</name>
    <dbReference type="NCBI Taxonomy" id="345632"/>
    <lineage>
        <taxon>Bacteria</taxon>
        <taxon>Pseudomonadati</taxon>
        <taxon>Thermodesulfobacteriota</taxon>
        <taxon>Desulfuromonadia</taxon>
        <taxon>Geobacterales</taxon>
        <taxon>Geobacteraceae</taxon>
        <taxon>Geobacter</taxon>
    </lineage>
</organism>
<evidence type="ECO:0000256" key="2">
    <source>
        <dbReference type="ARBA" id="ARBA00022679"/>
    </source>
</evidence>
<gene>
    <name evidence="5" type="ORF">GPICK_05355</name>
</gene>
<dbReference type="InterPro" id="IPR002123">
    <property type="entry name" value="Plipid/glycerol_acylTrfase"/>
</dbReference>
<evidence type="ECO:0000256" key="1">
    <source>
        <dbReference type="ARBA" id="ARBA00005189"/>
    </source>
</evidence>
<name>A0A0B5B892_9BACT</name>
<dbReference type="SUPFAM" id="SSF69593">
    <property type="entry name" value="Glycerol-3-phosphate (1)-acyltransferase"/>
    <property type="match status" value="1"/>
</dbReference>
<accession>A0A0B5B892</accession>
<protein>
    <submittedName>
        <fullName evidence="5">Glycerol acyltransferase</fullName>
    </submittedName>
</protein>
<evidence type="ECO:0000313" key="6">
    <source>
        <dbReference type="Proteomes" id="UP000057609"/>
    </source>
</evidence>